<dbReference type="InterPro" id="IPR039721">
    <property type="entry name" value="C5-epimerase"/>
</dbReference>
<feature type="domain" description="D-glucuronyl C5-epimerase C-terminal" evidence="2">
    <location>
        <begin position="174"/>
        <end position="349"/>
    </location>
</feature>
<proteinExistence type="predicted"/>
<dbReference type="Pfam" id="PF06662">
    <property type="entry name" value="C5-epim_C"/>
    <property type="match status" value="1"/>
</dbReference>
<dbReference type="InterPro" id="IPR008928">
    <property type="entry name" value="6-hairpin_glycosidase_sf"/>
</dbReference>
<organism evidence="3 4">
    <name type="scientific">Halocatena salina</name>
    <dbReference type="NCBI Taxonomy" id="2934340"/>
    <lineage>
        <taxon>Archaea</taxon>
        <taxon>Methanobacteriati</taxon>
        <taxon>Methanobacteriota</taxon>
        <taxon>Stenosarchaea group</taxon>
        <taxon>Halobacteria</taxon>
        <taxon>Halobacteriales</taxon>
        <taxon>Natronomonadaceae</taxon>
        <taxon>Halocatena</taxon>
    </lineage>
</organism>
<dbReference type="KEGG" id="haad:MW046_07065"/>
<dbReference type="PANTHER" id="PTHR13174:SF3">
    <property type="entry name" value="D-GLUCURONYL C5-EPIMERASE"/>
    <property type="match status" value="1"/>
</dbReference>
<dbReference type="PROSITE" id="PS51257">
    <property type="entry name" value="PROKAR_LIPOPROTEIN"/>
    <property type="match status" value="1"/>
</dbReference>
<protein>
    <submittedName>
        <fullName evidence="3">D-glucuronyl C5-epimerase family protein</fullName>
    </submittedName>
</protein>
<name>A0A8U0A0Z6_9EURY</name>
<dbReference type="EMBL" id="CP096019">
    <property type="protein sequence ID" value="UPM41753.1"/>
    <property type="molecule type" value="Genomic_DNA"/>
</dbReference>
<gene>
    <name evidence="3" type="ORF">MW046_07065</name>
</gene>
<dbReference type="SUPFAM" id="SSF48208">
    <property type="entry name" value="Six-hairpin glycosidases"/>
    <property type="match status" value="1"/>
</dbReference>
<dbReference type="Proteomes" id="UP000831768">
    <property type="component" value="Chromosome"/>
</dbReference>
<dbReference type="RefSeq" id="WP_247992433.1">
    <property type="nucleotide sequence ID" value="NZ_CP096019.1"/>
</dbReference>
<evidence type="ECO:0000313" key="4">
    <source>
        <dbReference type="Proteomes" id="UP000831768"/>
    </source>
</evidence>
<reference evidence="3" key="1">
    <citation type="submission" date="2022-04" db="EMBL/GenBank/DDBJ databases">
        <title>Halocatena sp. nov., isolated from a salt lake.</title>
        <authorList>
            <person name="Cui H.-L."/>
        </authorList>
    </citation>
    <scope>NUCLEOTIDE SEQUENCE</scope>
    <source>
        <strain evidence="3">AD-1</strain>
    </source>
</reference>
<accession>A0A8U0A0Z6</accession>
<feature type="compositionally biased region" description="Polar residues" evidence="1">
    <location>
        <begin position="17"/>
        <end position="37"/>
    </location>
</feature>
<keyword evidence="4" id="KW-1185">Reference proteome</keyword>
<dbReference type="GO" id="GO:0005975">
    <property type="term" value="P:carbohydrate metabolic process"/>
    <property type="evidence" value="ECO:0007669"/>
    <property type="project" value="InterPro"/>
</dbReference>
<evidence type="ECO:0000256" key="1">
    <source>
        <dbReference type="SAM" id="MobiDB-lite"/>
    </source>
</evidence>
<dbReference type="GO" id="GO:0015012">
    <property type="term" value="P:heparan sulfate proteoglycan biosynthetic process"/>
    <property type="evidence" value="ECO:0007669"/>
    <property type="project" value="InterPro"/>
</dbReference>
<sequence>MKRRTFALLLASGLAGCNTQGNDEPPTTTEQATKPEQTSTLGGGSPTPTTAGNTTDTPSDSSSTMEIDGVEIQREQYSLQEVSYDERPTIFVNRWNEPSCRFNASEVDSIPNLQMATINGERGHMPVRTSRTMMKLLYCYRQLDRDSYLEKAIEISEAYLDTAARNDGALYFPYTMKKGGAGVTLTPPWYSALAQGTSLSAYLRLHEATGKKQYRETADAVYESFRRLTRSTDGPWTAMVDDEGYLWFEEYPHDPPTHVLNGFLTGLWGVYEYWLVTEDEKSRPLLEAAITTIKQYVEQFREPGEVSWYALNRGYRGNEFYHAMHILQLRKLHRITGDPYFKEISETFNEDHPEEAGMRT</sequence>
<feature type="region of interest" description="Disordered" evidence="1">
    <location>
        <begin position="15"/>
        <end position="65"/>
    </location>
</feature>
<dbReference type="AlphaFoldDB" id="A0A8U0A0Z6"/>
<evidence type="ECO:0000259" key="2">
    <source>
        <dbReference type="Pfam" id="PF06662"/>
    </source>
</evidence>
<dbReference type="InterPro" id="IPR010598">
    <property type="entry name" value="C5-epim_C"/>
</dbReference>
<dbReference type="GeneID" id="71927794"/>
<feature type="compositionally biased region" description="Low complexity" evidence="1">
    <location>
        <begin position="46"/>
        <end position="64"/>
    </location>
</feature>
<dbReference type="PANTHER" id="PTHR13174">
    <property type="entry name" value="D-GLUCURONYL C5-EPIMERASE"/>
    <property type="match status" value="1"/>
</dbReference>
<dbReference type="GO" id="GO:0047464">
    <property type="term" value="F:heparosan-N-sulfate-glucuronate 5-epimerase activity"/>
    <property type="evidence" value="ECO:0007669"/>
    <property type="project" value="InterPro"/>
</dbReference>
<evidence type="ECO:0000313" key="3">
    <source>
        <dbReference type="EMBL" id="UPM41753.1"/>
    </source>
</evidence>